<evidence type="ECO:0000313" key="2">
    <source>
        <dbReference type="Proteomes" id="UP001500443"/>
    </source>
</evidence>
<dbReference type="Proteomes" id="UP001500443">
    <property type="component" value="Unassembled WGS sequence"/>
</dbReference>
<keyword evidence="2" id="KW-1185">Reference proteome</keyword>
<name>A0ABN2XAX0_9ACTN</name>
<reference evidence="1 2" key="1">
    <citation type="journal article" date="2019" name="Int. J. Syst. Evol. Microbiol.">
        <title>The Global Catalogue of Microorganisms (GCM) 10K type strain sequencing project: providing services to taxonomists for standard genome sequencing and annotation.</title>
        <authorList>
            <consortium name="The Broad Institute Genomics Platform"/>
            <consortium name="The Broad Institute Genome Sequencing Center for Infectious Disease"/>
            <person name="Wu L."/>
            <person name="Ma J."/>
        </authorList>
    </citation>
    <scope>NUCLEOTIDE SEQUENCE [LARGE SCALE GENOMIC DNA]</scope>
    <source>
        <strain evidence="1 2">JCM 15481</strain>
    </source>
</reference>
<dbReference type="EMBL" id="BAAAPF010000003">
    <property type="protein sequence ID" value="GAA2108080.1"/>
    <property type="molecule type" value="Genomic_DNA"/>
</dbReference>
<proteinExistence type="predicted"/>
<sequence length="180" mass="19357">MARIQILDLPDEWDGDTTKAAFVVIVDQADNDSPLFTDGADIWPMFKADTGARHVLVTTDTLDIPANWATPDEDGRVATISIQPDFTGFRDQLETQLAQARHPPAPKGRGMNELSDEVRRAVSDIAGEGHDEYGGEEAFLAMAETLAGQGVDDDSIIESVRAACGEGHVADAWHDGPSPT</sequence>
<comment type="caution">
    <text evidence="1">The sequence shown here is derived from an EMBL/GenBank/DDBJ whole genome shotgun (WGS) entry which is preliminary data.</text>
</comment>
<gene>
    <name evidence="1" type="ORF">GCM10009802_03670</name>
</gene>
<accession>A0ABN2XAX0</accession>
<protein>
    <submittedName>
        <fullName evidence="1">Uncharacterized protein</fullName>
    </submittedName>
</protein>
<organism evidence="1 2">
    <name type="scientific">Streptomyces synnematoformans</name>
    <dbReference type="NCBI Taxonomy" id="415721"/>
    <lineage>
        <taxon>Bacteria</taxon>
        <taxon>Bacillati</taxon>
        <taxon>Actinomycetota</taxon>
        <taxon>Actinomycetes</taxon>
        <taxon>Kitasatosporales</taxon>
        <taxon>Streptomycetaceae</taxon>
        <taxon>Streptomyces</taxon>
    </lineage>
</organism>
<dbReference type="RefSeq" id="WP_344287139.1">
    <property type="nucleotide sequence ID" value="NZ_BAAAPF010000003.1"/>
</dbReference>
<evidence type="ECO:0000313" key="1">
    <source>
        <dbReference type="EMBL" id="GAA2108080.1"/>
    </source>
</evidence>